<proteinExistence type="predicted"/>
<protein>
    <submittedName>
        <fullName evidence="1">Uncharacterized protein</fullName>
    </submittedName>
</protein>
<sequence>MILKQIEGPNLQRATFVRFNFQ</sequence>
<organism evidence="1">
    <name type="scientific">Arundo donax</name>
    <name type="common">Giant reed</name>
    <name type="synonym">Donax arundinaceus</name>
    <dbReference type="NCBI Taxonomy" id="35708"/>
    <lineage>
        <taxon>Eukaryota</taxon>
        <taxon>Viridiplantae</taxon>
        <taxon>Streptophyta</taxon>
        <taxon>Embryophyta</taxon>
        <taxon>Tracheophyta</taxon>
        <taxon>Spermatophyta</taxon>
        <taxon>Magnoliopsida</taxon>
        <taxon>Liliopsida</taxon>
        <taxon>Poales</taxon>
        <taxon>Poaceae</taxon>
        <taxon>PACMAD clade</taxon>
        <taxon>Arundinoideae</taxon>
        <taxon>Arundineae</taxon>
        <taxon>Arundo</taxon>
    </lineage>
</organism>
<dbReference type="AlphaFoldDB" id="A0A0A9AL56"/>
<evidence type="ECO:0000313" key="1">
    <source>
        <dbReference type="EMBL" id="JAD49640.1"/>
    </source>
</evidence>
<accession>A0A0A9AL56</accession>
<reference evidence="1" key="1">
    <citation type="submission" date="2014-09" db="EMBL/GenBank/DDBJ databases">
        <authorList>
            <person name="Magalhaes I.L.F."/>
            <person name="Oliveira U."/>
            <person name="Santos F.R."/>
            <person name="Vidigal T.H.D.A."/>
            <person name="Brescovit A.D."/>
            <person name="Santos A.J."/>
        </authorList>
    </citation>
    <scope>NUCLEOTIDE SEQUENCE</scope>
    <source>
        <tissue evidence="1">Shoot tissue taken approximately 20 cm above the soil surface</tissue>
    </source>
</reference>
<name>A0A0A9AL56_ARUDO</name>
<reference evidence="1" key="2">
    <citation type="journal article" date="2015" name="Data Brief">
        <title>Shoot transcriptome of the giant reed, Arundo donax.</title>
        <authorList>
            <person name="Barrero R.A."/>
            <person name="Guerrero F.D."/>
            <person name="Moolhuijzen P."/>
            <person name="Goolsby J.A."/>
            <person name="Tidwell J."/>
            <person name="Bellgard S.E."/>
            <person name="Bellgard M.I."/>
        </authorList>
    </citation>
    <scope>NUCLEOTIDE SEQUENCE</scope>
    <source>
        <tissue evidence="1">Shoot tissue taken approximately 20 cm above the soil surface</tissue>
    </source>
</reference>
<dbReference type="EMBL" id="GBRH01248255">
    <property type="protein sequence ID" value="JAD49640.1"/>
    <property type="molecule type" value="Transcribed_RNA"/>
</dbReference>